<keyword evidence="5" id="KW-1185">Reference proteome</keyword>
<keyword evidence="1" id="KW-0677">Repeat</keyword>
<dbReference type="Gene3D" id="1.25.40.10">
    <property type="entry name" value="Tetratricopeptide repeat domain"/>
    <property type="match status" value="2"/>
</dbReference>
<dbReference type="AlphaFoldDB" id="A0A812TX72"/>
<comment type="caution">
    <text evidence="4">The sequence shown here is derived from an EMBL/GenBank/DDBJ whole genome shotgun (WGS) entry which is preliminary data.</text>
</comment>
<evidence type="ECO:0000313" key="5">
    <source>
        <dbReference type="Proteomes" id="UP000604046"/>
    </source>
</evidence>
<evidence type="ECO:0000259" key="3">
    <source>
        <dbReference type="Pfam" id="PF08373"/>
    </source>
</evidence>
<proteinExistence type="predicted"/>
<dbReference type="Proteomes" id="UP000604046">
    <property type="component" value="Unassembled WGS sequence"/>
</dbReference>
<accession>A0A812TX72</accession>
<dbReference type="OrthoDB" id="431035at2759"/>
<organism evidence="4 5">
    <name type="scientific">Symbiodinium natans</name>
    <dbReference type="NCBI Taxonomy" id="878477"/>
    <lineage>
        <taxon>Eukaryota</taxon>
        <taxon>Sar</taxon>
        <taxon>Alveolata</taxon>
        <taxon>Dinophyceae</taxon>
        <taxon>Suessiales</taxon>
        <taxon>Symbiodiniaceae</taxon>
        <taxon>Symbiodinium</taxon>
    </lineage>
</organism>
<name>A0A812TX72_9DINO</name>
<feature type="region of interest" description="Disordered" evidence="2">
    <location>
        <begin position="1"/>
        <end position="22"/>
    </location>
</feature>
<feature type="domain" description="RAP" evidence="3">
    <location>
        <begin position="1022"/>
        <end position="1060"/>
    </location>
</feature>
<evidence type="ECO:0000256" key="1">
    <source>
        <dbReference type="ARBA" id="ARBA00022737"/>
    </source>
</evidence>
<evidence type="ECO:0000256" key="2">
    <source>
        <dbReference type="SAM" id="MobiDB-lite"/>
    </source>
</evidence>
<dbReference type="Pfam" id="PF08373">
    <property type="entry name" value="RAP"/>
    <property type="match status" value="1"/>
</dbReference>
<dbReference type="InterPro" id="IPR013584">
    <property type="entry name" value="RAP"/>
</dbReference>
<dbReference type="PANTHER" id="PTHR47447">
    <property type="entry name" value="OS03G0856100 PROTEIN"/>
    <property type="match status" value="1"/>
</dbReference>
<evidence type="ECO:0000313" key="4">
    <source>
        <dbReference type="EMBL" id="CAE7542270.1"/>
    </source>
</evidence>
<dbReference type="EMBL" id="CAJNDS010002605">
    <property type="protein sequence ID" value="CAE7542270.1"/>
    <property type="molecule type" value="Genomic_DNA"/>
</dbReference>
<gene>
    <name evidence="4" type="ORF">SNAT2548_LOCUS30404</name>
</gene>
<dbReference type="InterPro" id="IPR011990">
    <property type="entry name" value="TPR-like_helical_dom_sf"/>
</dbReference>
<dbReference type="PANTHER" id="PTHR47447:SF17">
    <property type="entry name" value="OS12G0638900 PROTEIN"/>
    <property type="match status" value="1"/>
</dbReference>
<sequence length="1145" mass="125212">MMPSHSTRGLPKPAAHDFWSPPTARQVVKDGERSSDLKARLEHTSTSNRGVLQGRVPVLGSMRRSSWQEGLDLLYTMLKSKIQVDTVCFNTVATKTEKQHCWLWAVHLLPVCQCAALVPDQVGFNIAISASSRTAWRTSLDLLGALDEGRLRRDAFGLSASLRGCKEAWVVAAALLDSAVRHGVSLNLVVWNAAIRSTGSGSWCQALCLLRQVAAEASPTSASFGAVLHACRSAGAWHTSAWLMESSGYARVPPSAVSATSLLGAFKEAAVAWTRALAVVSRLVRGKLEPDMGFHRVCIATIASDWMRCLTAMQHVTYTVSEEMLTDLSAAAAKAGQWERCLALLPLGTLPGVRHNTVLRGCQNAEMWEAAFHLLGSFGWDRIQMDQISFHTTAAAPTDPWQWASAVLRAMVVGRLQQDVVSVNTAAAAPLARGRWRQALECFSHASTVSIRTDRVGLSTSIAAYSAALHWQNAAGTLHAMRRHELPQDVLGCNLLLGCYADAGCWQLAVQFLLAEMSMMSLLADETSWISTLTSCAAASQWELSRELLAKMHASRLAVSSVAASAAISAMAEASLWQMAGAVLEDMQLDEMLPDEVRDFIQTPHHDTTFAFHRAQKMTSPWELLQLWKDSGRSADDHVAQLQLPLVVDLCGSIVPLGSADARPRHQREQGLAGMNASWDRHDAMQMGLQDEPGFADLLEAVREAVPTLDQKGLSRGVLMGLGDTHEDLPFAHATTPYAHLQRVIAVADAACARLQAFWKEAAPEALDDRDLGFPLFALSRLAIYNEDTFAMGSSHLAAKIRWPETGAKAETPRNLPVAALRQWLLACNSVNHSLSEHESPIAEYKPEAGWANEEHSRLHQMAGALVVFRNPDPLLADVLNEVLRRPFGQMKQSKAVALYGLQAVRLLSESGALRTSTQIPSSLTRKLEQSLEAKSRVIRRRSKLESEVGRALQLCGFEPVHDVLAAPGLSADFRCLHRGRVFFVEARVETTGNVVSTQPDGLPLAWHGGPLSSCWASRRHVDGPSHFCVRPFWRPRGRTTLKRRLFASMGWPLVSVPYWIAAAPGAYARRDLPSRPPALEAGHEEIERLVTRQGIRGPCEGHVRCLVCCQGLPGYRAVRRSAASVVSAFVFLSMPSREFRSLGV</sequence>
<reference evidence="4" key="1">
    <citation type="submission" date="2021-02" db="EMBL/GenBank/DDBJ databases">
        <authorList>
            <person name="Dougan E. K."/>
            <person name="Rhodes N."/>
            <person name="Thang M."/>
            <person name="Chan C."/>
        </authorList>
    </citation>
    <scope>NUCLEOTIDE SEQUENCE</scope>
</reference>
<protein>
    <recommendedName>
        <fullName evidence="3">RAP domain-containing protein</fullName>
    </recommendedName>
</protein>